<evidence type="ECO:0000313" key="2">
    <source>
        <dbReference type="Proteomes" id="UP001176517"/>
    </source>
</evidence>
<feature type="non-terminal residue" evidence="1">
    <location>
        <position position="133"/>
    </location>
</feature>
<dbReference type="AlphaFoldDB" id="A0AAN6GMC4"/>
<dbReference type="Proteomes" id="UP001176517">
    <property type="component" value="Unassembled WGS sequence"/>
</dbReference>
<accession>A0AAN6GMC4</accession>
<sequence>MLKRTVLLAILVAAVSAGWASGLFWFGLSQFVTGFTKLVENCPTSTASCVTGSLQLIFGGIAAGVGGYNIQFQGWRRSEGIYHLYEAGHPEVEGLIKLSSKTGRFVDNLKHVHVGKENEASIVYHHKDGSTRK</sequence>
<comment type="caution">
    <text evidence="1">The sequence shown here is derived from an EMBL/GenBank/DDBJ whole genome shotgun (WGS) entry which is preliminary data.</text>
</comment>
<name>A0AAN6GMC4_9BASI</name>
<reference evidence="1" key="1">
    <citation type="journal article" date="2023" name="PhytoFront">
        <title>Draft Genome Resources of Seven Strains of Tilletia horrida, Causal Agent of Kernel Smut of Rice.</title>
        <authorList>
            <person name="Khanal S."/>
            <person name="Antony Babu S."/>
            <person name="Zhou X.G."/>
        </authorList>
    </citation>
    <scope>NUCLEOTIDE SEQUENCE</scope>
    <source>
        <strain evidence="1">TX6</strain>
    </source>
</reference>
<protein>
    <submittedName>
        <fullName evidence="1">Uncharacterized protein</fullName>
    </submittedName>
</protein>
<organism evidence="1 2">
    <name type="scientific">Tilletia horrida</name>
    <dbReference type="NCBI Taxonomy" id="155126"/>
    <lineage>
        <taxon>Eukaryota</taxon>
        <taxon>Fungi</taxon>
        <taxon>Dikarya</taxon>
        <taxon>Basidiomycota</taxon>
        <taxon>Ustilaginomycotina</taxon>
        <taxon>Exobasidiomycetes</taxon>
        <taxon>Tilletiales</taxon>
        <taxon>Tilletiaceae</taxon>
        <taxon>Tilletia</taxon>
    </lineage>
</organism>
<dbReference type="EMBL" id="JAPDMZ010000243">
    <property type="protein sequence ID" value="KAK0545188.1"/>
    <property type="molecule type" value="Genomic_DNA"/>
</dbReference>
<gene>
    <name evidence="1" type="ORF">OC846_005776</name>
</gene>
<evidence type="ECO:0000313" key="1">
    <source>
        <dbReference type="EMBL" id="KAK0545188.1"/>
    </source>
</evidence>
<proteinExistence type="predicted"/>
<keyword evidence="2" id="KW-1185">Reference proteome</keyword>